<dbReference type="SMART" id="SM00225">
    <property type="entry name" value="BTB"/>
    <property type="match status" value="1"/>
</dbReference>
<dbReference type="Pfam" id="PF07707">
    <property type="entry name" value="BACK"/>
    <property type="match status" value="1"/>
</dbReference>
<keyword evidence="2" id="KW-0677">Repeat</keyword>
<evidence type="ECO:0000256" key="1">
    <source>
        <dbReference type="ARBA" id="ARBA00022441"/>
    </source>
</evidence>
<dbReference type="InterPro" id="IPR006652">
    <property type="entry name" value="Kelch_1"/>
</dbReference>
<dbReference type="SMART" id="SM00612">
    <property type="entry name" value="Kelch"/>
    <property type="match status" value="6"/>
</dbReference>
<dbReference type="EMBL" id="JAGKHQ010000016">
    <property type="protein sequence ID" value="KAG7493392.1"/>
    <property type="molecule type" value="Genomic_DNA"/>
</dbReference>
<evidence type="ECO:0000256" key="2">
    <source>
        <dbReference type="ARBA" id="ARBA00022737"/>
    </source>
</evidence>
<keyword evidence="1" id="KW-0880">Kelch repeat</keyword>
<feature type="domain" description="BTB" evidence="3">
    <location>
        <begin position="49"/>
        <end position="114"/>
    </location>
</feature>
<gene>
    <name evidence="4" type="ORF">JOB18_007778</name>
</gene>
<dbReference type="PANTHER" id="PTHR24412:SF172">
    <property type="entry name" value="KELCH-LIKE PROTEIN 10"/>
    <property type="match status" value="1"/>
</dbReference>
<evidence type="ECO:0000313" key="4">
    <source>
        <dbReference type="EMBL" id="KAG7493392.1"/>
    </source>
</evidence>
<sequence length="604" mass="69486">MVQLWDCQMFSEFRMRYQSKALLNSFIQFTDYWLDHTKFEDWLEDRKSFDALIRVKDVEYKIHKVMLYKCSPYFRALFKCRLTEDTVFNIHGLSPDTMQLVIEFAYSDFVNVTEDNVQELMVAADMLNIMAIIQACSDFLCERLCENNCIGIWQFTNIYYSPRLQHKALRYITDHFEEVSMCEEFLQLSVQELAEVLGRDDLYVSVESGLFLAICNWIAHKPEERERHIALLLSKFRMALTTLQYIFTDVMSSKLVKSSAECQQMAVDAIQTIQYLQRQRPSMHVFRNPLIRPRLPKAILFAIGGMNGEGIMAYDVSVDRWVNVAVKMQRQWAFHGTVFHDGYVYCLGGSDRSGLFNRVSRLDLNTHIWHEMSPLLYSRCYLSVTVLNGSIYAIGGFNGFSRLKSAEYYRSEINQWICIASMHHSRSDASCTTLHNKIYICGGYDGNVIQQTAECYNPETNQWTLIASMSNRRAGIGVIGLADHVYAIGGSNSNHLRSVEEYNPRTNTWRWVTSMNTARSNFGLEVINDRIYVIGGTNGKQTSSSVEYFDGTTYEWTEACNLEKQCGALSCCVVFGIPNMAEYAVPRDSLPFLDLRGKMVEDAP</sequence>
<accession>A0AAV6QN23</accession>
<dbReference type="Proteomes" id="UP000693946">
    <property type="component" value="Linkage Group LG4"/>
</dbReference>
<dbReference type="PANTHER" id="PTHR24412">
    <property type="entry name" value="KELCH PROTEIN"/>
    <property type="match status" value="1"/>
</dbReference>
<keyword evidence="5" id="KW-1185">Reference proteome</keyword>
<reference evidence="4 5" key="1">
    <citation type="journal article" date="2021" name="Sci. Rep.">
        <title>Chromosome anchoring in Senegalese sole (Solea senegalensis) reveals sex-associated markers and genome rearrangements in flatfish.</title>
        <authorList>
            <person name="Guerrero-Cozar I."/>
            <person name="Gomez-Garrido J."/>
            <person name="Berbel C."/>
            <person name="Martinez-Blanch J.F."/>
            <person name="Alioto T."/>
            <person name="Claros M.G."/>
            <person name="Gagnaire P.A."/>
            <person name="Manchado M."/>
        </authorList>
    </citation>
    <scope>NUCLEOTIDE SEQUENCE [LARGE SCALE GENOMIC DNA]</scope>
    <source>
        <strain evidence="4">Sse05_10M</strain>
    </source>
</reference>
<dbReference type="Pfam" id="PF24681">
    <property type="entry name" value="Kelch_KLHDC2_KLHL20_DRC7"/>
    <property type="match status" value="1"/>
</dbReference>
<evidence type="ECO:0000313" key="5">
    <source>
        <dbReference type="Proteomes" id="UP000693946"/>
    </source>
</evidence>
<dbReference type="PROSITE" id="PS50097">
    <property type="entry name" value="BTB"/>
    <property type="match status" value="1"/>
</dbReference>
<protein>
    <submittedName>
        <fullName evidence="4">Kelch 10</fullName>
    </submittedName>
</protein>
<proteinExistence type="predicted"/>
<dbReference type="AlphaFoldDB" id="A0AAV6QN23"/>
<organism evidence="4 5">
    <name type="scientific">Solea senegalensis</name>
    <name type="common">Senegalese sole</name>
    <dbReference type="NCBI Taxonomy" id="28829"/>
    <lineage>
        <taxon>Eukaryota</taxon>
        <taxon>Metazoa</taxon>
        <taxon>Chordata</taxon>
        <taxon>Craniata</taxon>
        <taxon>Vertebrata</taxon>
        <taxon>Euteleostomi</taxon>
        <taxon>Actinopterygii</taxon>
        <taxon>Neopterygii</taxon>
        <taxon>Teleostei</taxon>
        <taxon>Neoteleostei</taxon>
        <taxon>Acanthomorphata</taxon>
        <taxon>Carangaria</taxon>
        <taxon>Pleuronectiformes</taxon>
        <taxon>Pleuronectoidei</taxon>
        <taxon>Soleidae</taxon>
        <taxon>Solea</taxon>
    </lineage>
</organism>
<name>A0AAV6QN23_SOLSE</name>
<dbReference type="InterPro" id="IPR000210">
    <property type="entry name" value="BTB/POZ_dom"/>
</dbReference>
<comment type="caution">
    <text evidence="4">The sequence shown here is derived from an EMBL/GenBank/DDBJ whole genome shotgun (WGS) entry which is preliminary data.</text>
</comment>
<dbReference type="PIRSF" id="PIRSF037037">
    <property type="entry name" value="Kelch-like_protein_gigaxonin"/>
    <property type="match status" value="1"/>
</dbReference>
<dbReference type="SMART" id="SM00875">
    <property type="entry name" value="BACK"/>
    <property type="match status" value="1"/>
</dbReference>
<dbReference type="FunFam" id="1.25.40.420:FF:000001">
    <property type="entry name" value="Kelch-like family member 12"/>
    <property type="match status" value="1"/>
</dbReference>
<dbReference type="Pfam" id="PF00651">
    <property type="entry name" value="BTB"/>
    <property type="match status" value="1"/>
</dbReference>
<dbReference type="InterPro" id="IPR011705">
    <property type="entry name" value="BACK"/>
</dbReference>
<evidence type="ECO:0000259" key="3">
    <source>
        <dbReference type="PROSITE" id="PS50097"/>
    </source>
</evidence>
<dbReference type="InterPro" id="IPR017096">
    <property type="entry name" value="BTB-kelch_protein"/>
</dbReference>